<reference evidence="6" key="1">
    <citation type="submission" date="2020-11" db="EMBL/GenBank/DDBJ databases">
        <authorList>
            <person name="Tran Van P."/>
        </authorList>
    </citation>
    <scope>NUCLEOTIDE SEQUENCE</scope>
</reference>
<dbReference type="Pfam" id="PF00023">
    <property type="entry name" value="Ank"/>
    <property type="match status" value="1"/>
</dbReference>
<dbReference type="AlphaFoldDB" id="A0A7R8X3J1"/>
<sequence length="354" mass="40697">MHPSKGEGTGEMQYEYDAKPMSSNEDPLLIFMDKIEQKDPRGRTPLMLAVTLGHLESAKVLLEHNANVNIENDEVVQEANATGDPELLMVVLESRNAQRFQTRSQGIPQLLRKLKEAPDFYVEMKWEFTTWVPLLSRICPSDTYKVYKEGSNVRIDTTLLGFEQNKWVRGNKSFIFKGRRESLHFTIKDTLNGDNPKDFLFTYSVSDDGAQLLEVDHDRREVYSVDLGIRELEGEMMPTQDAVEGRLSSPIVTTYVNTDKISFERNKSGIWGWRSDRCETINGHLCKVFSATNVELVTRTRMEHMTEDEKQRCREEEKDSLQLIAPLQTLLGILETSTVNEHEADENVSRRKIF</sequence>
<dbReference type="EMBL" id="CAJPEV010000209">
    <property type="protein sequence ID" value="CAG0882410.1"/>
    <property type="molecule type" value="Genomic_DNA"/>
</dbReference>
<organism evidence="6">
    <name type="scientific">Darwinula stevensoni</name>
    <dbReference type="NCBI Taxonomy" id="69355"/>
    <lineage>
        <taxon>Eukaryota</taxon>
        <taxon>Metazoa</taxon>
        <taxon>Ecdysozoa</taxon>
        <taxon>Arthropoda</taxon>
        <taxon>Crustacea</taxon>
        <taxon>Oligostraca</taxon>
        <taxon>Ostracoda</taxon>
        <taxon>Podocopa</taxon>
        <taxon>Podocopida</taxon>
        <taxon>Darwinulocopina</taxon>
        <taxon>Darwinuloidea</taxon>
        <taxon>Darwinulidae</taxon>
        <taxon>Darwinula</taxon>
    </lineage>
</organism>
<dbReference type="GO" id="GO:0005737">
    <property type="term" value="C:cytoplasm"/>
    <property type="evidence" value="ECO:0007669"/>
    <property type="project" value="TreeGrafter"/>
</dbReference>
<evidence type="ECO:0000256" key="2">
    <source>
        <dbReference type="ARBA" id="ARBA00022737"/>
    </source>
</evidence>
<gene>
    <name evidence="6" type="ORF">DSTB1V02_LOCUS2025</name>
</gene>
<dbReference type="Pfam" id="PF11904">
    <property type="entry name" value="ANKRD13_C"/>
    <property type="match status" value="1"/>
</dbReference>
<dbReference type="PROSITE" id="PS50088">
    <property type="entry name" value="ANK_REPEAT"/>
    <property type="match status" value="1"/>
</dbReference>
<dbReference type="Proteomes" id="UP000677054">
    <property type="component" value="Unassembled WGS sequence"/>
</dbReference>
<evidence type="ECO:0000259" key="5">
    <source>
        <dbReference type="Pfam" id="PF11904"/>
    </source>
</evidence>
<keyword evidence="4" id="KW-0040">ANK repeat</keyword>
<evidence type="ECO:0000313" key="6">
    <source>
        <dbReference type="EMBL" id="CAD7242052.1"/>
    </source>
</evidence>
<evidence type="ECO:0000313" key="7">
    <source>
        <dbReference type="Proteomes" id="UP000677054"/>
    </source>
</evidence>
<proteinExistence type="predicted"/>
<keyword evidence="2" id="KW-0677">Repeat</keyword>
<comment type="subcellular location">
    <subcellularLocation>
        <location evidence="1">Endomembrane system</location>
    </subcellularLocation>
</comment>
<dbReference type="Gene3D" id="1.25.40.20">
    <property type="entry name" value="Ankyrin repeat-containing domain"/>
    <property type="match status" value="1"/>
</dbReference>
<dbReference type="GO" id="GO:0012505">
    <property type="term" value="C:endomembrane system"/>
    <property type="evidence" value="ECO:0007669"/>
    <property type="project" value="UniProtKB-SubCell"/>
</dbReference>
<dbReference type="InterPro" id="IPR055285">
    <property type="entry name" value="ANKRD13_C"/>
</dbReference>
<evidence type="ECO:0000256" key="1">
    <source>
        <dbReference type="ARBA" id="ARBA00004308"/>
    </source>
</evidence>
<dbReference type="SMART" id="SM00248">
    <property type="entry name" value="ANK"/>
    <property type="match status" value="1"/>
</dbReference>
<dbReference type="OrthoDB" id="1585644at2759"/>
<dbReference type="SUPFAM" id="SSF48403">
    <property type="entry name" value="Ankyrin repeat"/>
    <property type="match status" value="1"/>
</dbReference>
<dbReference type="PANTHER" id="PTHR12447:SF31">
    <property type="entry name" value="LD31969P"/>
    <property type="match status" value="1"/>
</dbReference>
<dbReference type="InterPro" id="IPR036770">
    <property type="entry name" value="Ankyrin_rpt-contain_sf"/>
</dbReference>
<evidence type="ECO:0000256" key="3">
    <source>
        <dbReference type="ARBA" id="ARBA00023136"/>
    </source>
</evidence>
<evidence type="ECO:0000256" key="4">
    <source>
        <dbReference type="PROSITE-ProRule" id="PRU00023"/>
    </source>
</evidence>
<protein>
    <recommendedName>
        <fullName evidence="5">Ankyrin repeat domain-containing protein</fullName>
    </recommendedName>
</protein>
<accession>A0A7R8X3J1</accession>
<dbReference type="EMBL" id="LR899726">
    <property type="protein sequence ID" value="CAD7242052.1"/>
    <property type="molecule type" value="Genomic_DNA"/>
</dbReference>
<keyword evidence="3" id="KW-0472">Membrane</keyword>
<keyword evidence="7" id="KW-1185">Reference proteome</keyword>
<feature type="repeat" description="ANK" evidence="4">
    <location>
        <begin position="41"/>
        <end position="73"/>
    </location>
</feature>
<feature type="domain" description="Ankyrin repeat" evidence="5">
    <location>
        <begin position="154"/>
        <end position="338"/>
    </location>
</feature>
<dbReference type="InterPro" id="IPR021832">
    <property type="entry name" value="ANKRD13"/>
</dbReference>
<dbReference type="PANTHER" id="PTHR12447">
    <property type="entry name" value="ANKYRIN REPEAT DOMAIN-CONTAINING PROTEIN 13"/>
    <property type="match status" value="1"/>
</dbReference>
<dbReference type="InterPro" id="IPR002110">
    <property type="entry name" value="Ankyrin_rpt"/>
</dbReference>
<name>A0A7R8X3J1_9CRUS</name>
<dbReference type="PROSITE" id="PS50297">
    <property type="entry name" value="ANK_REP_REGION"/>
    <property type="match status" value="1"/>
</dbReference>